<reference evidence="1 2" key="1">
    <citation type="submission" date="2022-12" db="EMBL/GenBank/DDBJ databases">
        <title>Chromosome-level genome of Tegillarca granosa.</title>
        <authorList>
            <person name="Kim J."/>
        </authorList>
    </citation>
    <scope>NUCLEOTIDE SEQUENCE [LARGE SCALE GENOMIC DNA]</scope>
    <source>
        <strain evidence="1">Teg-2019</strain>
        <tissue evidence="1">Adductor muscle</tissue>
    </source>
</reference>
<dbReference type="EMBL" id="JARBDR010000657">
    <property type="protein sequence ID" value="KAJ8309154.1"/>
    <property type="molecule type" value="Genomic_DNA"/>
</dbReference>
<protein>
    <submittedName>
        <fullName evidence="1">Uncharacterized protein</fullName>
    </submittedName>
</protein>
<name>A0ABQ9EVE9_TEGGR</name>
<gene>
    <name evidence="1" type="ORF">KUTeg_014028</name>
</gene>
<comment type="caution">
    <text evidence="1">The sequence shown here is derived from an EMBL/GenBank/DDBJ whole genome shotgun (WGS) entry which is preliminary data.</text>
</comment>
<proteinExistence type="predicted"/>
<dbReference type="Proteomes" id="UP001217089">
    <property type="component" value="Unassembled WGS sequence"/>
</dbReference>
<organism evidence="1 2">
    <name type="scientific">Tegillarca granosa</name>
    <name type="common">Malaysian cockle</name>
    <name type="synonym">Anadara granosa</name>
    <dbReference type="NCBI Taxonomy" id="220873"/>
    <lineage>
        <taxon>Eukaryota</taxon>
        <taxon>Metazoa</taxon>
        <taxon>Spiralia</taxon>
        <taxon>Lophotrochozoa</taxon>
        <taxon>Mollusca</taxon>
        <taxon>Bivalvia</taxon>
        <taxon>Autobranchia</taxon>
        <taxon>Pteriomorphia</taxon>
        <taxon>Arcoida</taxon>
        <taxon>Arcoidea</taxon>
        <taxon>Arcidae</taxon>
        <taxon>Tegillarca</taxon>
    </lineage>
</organism>
<evidence type="ECO:0000313" key="1">
    <source>
        <dbReference type="EMBL" id="KAJ8309154.1"/>
    </source>
</evidence>
<evidence type="ECO:0000313" key="2">
    <source>
        <dbReference type="Proteomes" id="UP001217089"/>
    </source>
</evidence>
<sequence length="108" mass="12273">MAGFFTCPEESVTSNINVQTCFERSMYDISLGFLISITFCKGTDSRPKPVTVYAHVHAQFEIETDISDKMAEVSIASQNFGHKTKGIKIFCFYRQSHERQYGGYPDKI</sequence>
<keyword evidence="2" id="KW-1185">Reference proteome</keyword>
<accession>A0ABQ9EVE9</accession>